<keyword evidence="5 13" id="KW-0347">Helicase</keyword>
<dbReference type="GO" id="GO:0033202">
    <property type="term" value="C:DNA helicase complex"/>
    <property type="evidence" value="ECO:0007669"/>
    <property type="project" value="TreeGrafter"/>
</dbReference>
<dbReference type="PROSITE" id="PS51198">
    <property type="entry name" value="UVRD_HELICASE_ATP_BIND"/>
    <property type="match status" value="1"/>
</dbReference>
<dbReference type="GO" id="GO:0000724">
    <property type="term" value="P:double-strand break repair via homologous recombination"/>
    <property type="evidence" value="ECO:0007669"/>
    <property type="project" value="UniProtKB-UniRule"/>
</dbReference>
<evidence type="ECO:0000256" key="7">
    <source>
        <dbReference type="ARBA" id="ARBA00022840"/>
    </source>
</evidence>
<evidence type="ECO:0000256" key="8">
    <source>
        <dbReference type="ARBA" id="ARBA00023125"/>
    </source>
</evidence>
<dbReference type="AlphaFoldDB" id="A0A6G8AP00"/>
<evidence type="ECO:0000256" key="14">
    <source>
        <dbReference type="PROSITE-ProRule" id="PRU00560"/>
    </source>
</evidence>
<dbReference type="EC" id="5.6.2.4" evidence="13"/>
<dbReference type="GO" id="GO:0008408">
    <property type="term" value="F:3'-5' exonuclease activity"/>
    <property type="evidence" value="ECO:0007669"/>
    <property type="project" value="UniProtKB-UniRule"/>
</dbReference>
<dbReference type="Gene3D" id="1.10.274.50">
    <property type="match status" value="1"/>
</dbReference>
<dbReference type="InterPro" id="IPR000212">
    <property type="entry name" value="DNA_helicase_UvrD/REP"/>
</dbReference>
<dbReference type="GO" id="GO:0003690">
    <property type="term" value="F:double-stranded DNA binding"/>
    <property type="evidence" value="ECO:0007669"/>
    <property type="project" value="UniProtKB-UniRule"/>
</dbReference>
<evidence type="ECO:0000256" key="2">
    <source>
        <dbReference type="ARBA" id="ARBA00022741"/>
    </source>
</evidence>
<name>A0A6G8AP00_9ENTE</name>
<keyword evidence="10 13" id="KW-0413">Isomerase</keyword>
<keyword evidence="8 13" id="KW-0238">DNA-binding</keyword>
<evidence type="ECO:0000256" key="1">
    <source>
        <dbReference type="ARBA" id="ARBA00022722"/>
    </source>
</evidence>
<reference evidence="17 18" key="1">
    <citation type="submission" date="2020-03" db="EMBL/GenBank/DDBJ databases">
        <title>Vagococcus sp. nov., isolated from beetles.</title>
        <authorList>
            <person name="Hyun D.-W."/>
            <person name="Bae J.-W."/>
        </authorList>
    </citation>
    <scope>NUCLEOTIDE SEQUENCE [LARGE SCALE GENOMIC DNA]</scope>
    <source>
        <strain evidence="17 18">HDW17A</strain>
    </source>
</reference>
<keyword evidence="2 13" id="KW-0547">Nucleotide-binding</keyword>
<dbReference type="SUPFAM" id="SSF52540">
    <property type="entry name" value="P-loop containing nucleoside triphosphate hydrolases"/>
    <property type="match status" value="1"/>
</dbReference>
<dbReference type="InterPro" id="IPR011604">
    <property type="entry name" value="PDDEXK-like_dom_sf"/>
</dbReference>
<keyword evidence="6 13" id="KW-0269">Exonuclease</keyword>
<dbReference type="Gene3D" id="3.40.50.300">
    <property type="entry name" value="P-loop containing nucleotide triphosphate hydrolases"/>
    <property type="match status" value="4"/>
</dbReference>
<keyword evidence="4 13" id="KW-0378">Hydrolase</keyword>
<dbReference type="InterPro" id="IPR014152">
    <property type="entry name" value="AddA"/>
</dbReference>
<feature type="binding site" evidence="14">
    <location>
        <begin position="40"/>
        <end position="47"/>
    </location>
    <ligand>
        <name>ATP</name>
        <dbReference type="ChEBI" id="CHEBI:30616"/>
    </ligand>
</feature>
<dbReference type="InterPro" id="IPR038726">
    <property type="entry name" value="PDDEXK_AddAB-type"/>
</dbReference>
<dbReference type="SUPFAM" id="SSF52980">
    <property type="entry name" value="Restriction endonuclease-like"/>
    <property type="match status" value="1"/>
</dbReference>
<dbReference type="InterPro" id="IPR011335">
    <property type="entry name" value="Restrct_endonuc-II-like"/>
</dbReference>
<dbReference type="Pfam" id="PF00580">
    <property type="entry name" value="UvrD-helicase"/>
    <property type="match status" value="1"/>
</dbReference>
<dbReference type="Proteomes" id="UP000500890">
    <property type="component" value="Chromosome"/>
</dbReference>
<comment type="function">
    <text evidence="13">The heterodimer acts as both an ATP-dependent DNA helicase and an ATP-dependent, dual-direction single-stranded exonuclease. Recognizes the chi site generating a DNA molecule suitable for the initiation of homologous recombination. The AddA nuclease domain is required for chi fragment generation; this subunit has the helicase and 3' -&gt; 5' nuclease activities.</text>
</comment>
<keyword evidence="18" id="KW-1185">Reference proteome</keyword>
<dbReference type="Pfam" id="PF12705">
    <property type="entry name" value="PDDEXK_1"/>
    <property type="match status" value="1"/>
</dbReference>
<evidence type="ECO:0000256" key="12">
    <source>
        <dbReference type="ARBA" id="ARBA00048988"/>
    </source>
</evidence>
<sequence>MLNQQKETLGGIPLKPDNSHFTDGQWQAIYDAGDNILVSASAGSGKTTVLVQRVIEKIKSGTNVDELLIVTYTEAAAKEMKGRIQAAVQSAITDESNQELKRHLVEQLSLIPTAHVSTLHAFCLQVIRKYYYLINIDPVFRLLTDETEMILLKEDVWDKVRNDLYADQQEAFYQLTENFSNDRNDDGLTKLIFALYDFARANPDPQAWLESLGKAYKSSGKMADLGIYQEILKPKILLEAEQLVVQGQEMVRLSEGEETLQKPFECVSEELPVYQQLQTLLLADDLEAVYSLINEGVVTKRYPGLRNLEPEEKAINEQIKQLRTSNKDIIKNWQEGIFSLEPSVMLTVMKESQELVDYMAGVASQFDMAYRARKEELNLVDFNDLEHFTLQILAELKDGEWQGTEASNYYRSLFKEVLVDEYQDINQLQESILFWLRQPTSGSGNLFMVGDVKQSIYSFRLADPTLFINKYNKFGEGEDGRRIILAENFRSRGEVLDFTNLVFQQLMDPKLGQLAYDLPAQLVTGFTGYPENDQFKPEVLIFESQTDDTEQDVLDVDDSFQIDDKTEGELRLVGNKIKELFQQEFPIYDKKTRETRPIKYSDIVLLSPTKKNNLVLLDIFKELGIPLQVNDTQNYFQATEIKIMMALLNVIDNPYQDIPLAAVLRSPIVGLKENDLAFIRSQDAKGTFYEAFKAALNMEEDRYNNELLEQLNLFNSQLLMWREMARRKELVQLIWSIYNETGFLDYVGGMPAGKQRQANLHALYQRAASYEEMSFKGLFQFVRFIEKMAEKDKDLAEPTDLSDNQDAVRVMTIHASKGLEFPVVFVLDLTRRFNLMDLNQPYLFDVELGAGIKYLDSRDRLVYKTLPFLAIREAKRNKLLSEEMRKLYVALTRAEEKLFLVGSYKNQEETFKKWSLANESESLVLSEPARLKGRSLMDWIGLTLMRHPKMSEYQSEFASPKISELENHLGTFELTFSNLDDLRVQSQKLDRTKNEEQILTTAEKITKLDTQALEWAKNHLAYSYELEPATRTASYQSVSEIKRVFEDPDNAELLTLDLSEDKPQHVNRYVNDELAKPAFLSEVQEATGAEVGTATHLLMQLLPLDSTPTIDSIELLIADLQTKELISEVVAKKINRQQIINFFQTDFGRQLLERHDNVKREAPFSLLLKANDIYQDYPSQSEDTLLVHGIIDGYIETEEDLILYDFKTDYVPNREDLTEFKNKYSGQMKLYRQALEESKGRKVTAIKLVLLGVNQVIDM</sequence>
<evidence type="ECO:0000256" key="4">
    <source>
        <dbReference type="ARBA" id="ARBA00022801"/>
    </source>
</evidence>
<evidence type="ECO:0000256" key="13">
    <source>
        <dbReference type="HAMAP-Rule" id="MF_01451"/>
    </source>
</evidence>
<protein>
    <recommendedName>
        <fullName evidence="13">ATP-dependent helicase/nuclease subunit A</fullName>
        <ecNumber evidence="13">3.1.-.-</ecNumber>
        <ecNumber evidence="13">5.6.2.4</ecNumber>
    </recommendedName>
    <alternativeName>
        <fullName evidence="13">ATP-dependent helicase/nuclease AddA</fullName>
    </alternativeName>
    <alternativeName>
        <fullName evidence="13">DNA 3'-5' helicase AddA</fullName>
    </alternativeName>
</protein>
<comment type="subunit">
    <text evidence="13">Heterodimer of AddA and AddB/RexB.</text>
</comment>
<dbReference type="GO" id="GO:0005829">
    <property type="term" value="C:cytosol"/>
    <property type="evidence" value="ECO:0007669"/>
    <property type="project" value="TreeGrafter"/>
</dbReference>
<evidence type="ECO:0000259" key="15">
    <source>
        <dbReference type="PROSITE" id="PS51198"/>
    </source>
</evidence>
<gene>
    <name evidence="13 17" type="primary">addA</name>
    <name evidence="17" type="ORF">G7081_05975</name>
</gene>
<comment type="cofactor">
    <cofactor evidence="13">
        <name>Mg(2+)</name>
        <dbReference type="ChEBI" id="CHEBI:18420"/>
    </cofactor>
</comment>
<evidence type="ECO:0000256" key="5">
    <source>
        <dbReference type="ARBA" id="ARBA00022806"/>
    </source>
</evidence>
<dbReference type="Pfam" id="PF13361">
    <property type="entry name" value="UvrD_C"/>
    <property type="match status" value="1"/>
</dbReference>
<comment type="catalytic activity">
    <reaction evidence="11 13">
        <text>Couples ATP hydrolysis with the unwinding of duplex DNA by translocating in the 3'-5' direction.</text>
        <dbReference type="EC" id="5.6.2.4"/>
    </reaction>
</comment>
<evidence type="ECO:0000256" key="3">
    <source>
        <dbReference type="ARBA" id="ARBA00022763"/>
    </source>
</evidence>
<keyword evidence="1 13" id="KW-0540">Nuclease</keyword>
<evidence type="ECO:0000256" key="9">
    <source>
        <dbReference type="ARBA" id="ARBA00023204"/>
    </source>
</evidence>
<feature type="domain" description="UvrD-like helicase C-terminal" evidence="16">
    <location>
        <begin position="520"/>
        <end position="818"/>
    </location>
</feature>
<dbReference type="InterPro" id="IPR014017">
    <property type="entry name" value="DNA_helicase_UvrD-like_C"/>
</dbReference>
<dbReference type="InterPro" id="IPR027417">
    <property type="entry name" value="P-loop_NTPase"/>
</dbReference>
<keyword evidence="3 13" id="KW-0227">DNA damage</keyword>
<comment type="similarity">
    <text evidence="13">Belongs to the helicase family. AddA subfamily.</text>
</comment>
<evidence type="ECO:0000313" key="18">
    <source>
        <dbReference type="Proteomes" id="UP000500890"/>
    </source>
</evidence>
<keyword evidence="9 13" id="KW-0234">DNA repair</keyword>
<dbReference type="RefSeq" id="WP_166008043.1">
    <property type="nucleotide sequence ID" value="NZ_CP049886.1"/>
</dbReference>
<dbReference type="KEGG" id="vah:G7081_05975"/>
<dbReference type="PROSITE" id="PS51217">
    <property type="entry name" value="UVRD_HELICASE_CTER"/>
    <property type="match status" value="1"/>
</dbReference>
<dbReference type="GO" id="GO:0005524">
    <property type="term" value="F:ATP binding"/>
    <property type="evidence" value="ECO:0007669"/>
    <property type="project" value="UniProtKB-UniRule"/>
</dbReference>
<dbReference type="Gene3D" id="3.90.320.10">
    <property type="match status" value="1"/>
</dbReference>
<accession>A0A6G8AP00</accession>
<dbReference type="EMBL" id="CP049886">
    <property type="protein sequence ID" value="QIL46655.1"/>
    <property type="molecule type" value="Genomic_DNA"/>
</dbReference>
<dbReference type="EC" id="3.1.-.-" evidence="13"/>
<dbReference type="NCBIfam" id="TIGR02785">
    <property type="entry name" value="addA_Gpos"/>
    <property type="match status" value="1"/>
</dbReference>
<evidence type="ECO:0000256" key="6">
    <source>
        <dbReference type="ARBA" id="ARBA00022839"/>
    </source>
</evidence>
<comment type="catalytic activity">
    <reaction evidence="12 13">
        <text>ATP + H2O = ADP + phosphate + H(+)</text>
        <dbReference type="Rhea" id="RHEA:13065"/>
        <dbReference type="ChEBI" id="CHEBI:15377"/>
        <dbReference type="ChEBI" id="CHEBI:15378"/>
        <dbReference type="ChEBI" id="CHEBI:30616"/>
        <dbReference type="ChEBI" id="CHEBI:43474"/>
        <dbReference type="ChEBI" id="CHEBI:456216"/>
        <dbReference type="EC" id="5.6.2.4"/>
    </reaction>
</comment>
<dbReference type="PANTHER" id="PTHR11070">
    <property type="entry name" value="UVRD / RECB / PCRA DNA HELICASE FAMILY MEMBER"/>
    <property type="match status" value="1"/>
</dbReference>
<keyword evidence="7 13" id="KW-0067">ATP-binding</keyword>
<dbReference type="GO" id="GO:0043138">
    <property type="term" value="F:3'-5' DNA helicase activity"/>
    <property type="evidence" value="ECO:0007669"/>
    <property type="project" value="UniProtKB-UniRule"/>
</dbReference>
<dbReference type="PANTHER" id="PTHR11070:SF48">
    <property type="entry name" value="ATP-DEPENDENT HELICASE_NUCLEASE SUBUNIT A"/>
    <property type="match status" value="1"/>
</dbReference>
<dbReference type="InterPro" id="IPR014016">
    <property type="entry name" value="UvrD-like_ATP-bd"/>
</dbReference>
<evidence type="ECO:0000313" key="17">
    <source>
        <dbReference type="EMBL" id="QIL46655.1"/>
    </source>
</evidence>
<organism evidence="17 18">
    <name type="scientific">Vagococcus coleopterorum</name>
    <dbReference type="NCBI Taxonomy" id="2714946"/>
    <lineage>
        <taxon>Bacteria</taxon>
        <taxon>Bacillati</taxon>
        <taxon>Bacillota</taxon>
        <taxon>Bacilli</taxon>
        <taxon>Lactobacillales</taxon>
        <taxon>Enterococcaceae</taxon>
        <taxon>Vagococcus</taxon>
    </lineage>
</organism>
<evidence type="ECO:0000256" key="10">
    <source>
        <dbReference type="ARBA" id="ARBA00023235"/>
    </source>
</evidence>
<feature type="domain" description="UvrD-like helicase ATP-binding" evidence="15">
    <location>
        <begin position="19"/>
        <end position="492"/>
    </location>
</feature>
<evidence type="ECO:0000259" key="16">
    <source>
        <dbReference type="PROSITE" id="PS51217"/>
    </source>
</evidence>
<dbReference type="HAMAP" id="MF_01451">
    <property type="entry name" value="AddA"/>
    <property type="match status" value="1"/>
</dbReference>
<evidence type="ECO:0000256" key="11">
    <source>
        <dbReference type="ARBA" id="ARBA00034617"/>
    </source>
</evidence>
<proteinExistence type="inferred from homology"/>